<dbReference type="AlphaFoldDB" id="A0A9P4U9X8"/>
<organism evidence="4 5">
    <name type="scientific">Karstenula rhodostoma CBS 690.94</name>
    <dbReference type="NCBI Taxonomy" id="1392251"/>
    <lineage>
        <taxon>Eukaryota</taxon>
        <taxon>Fungi</taxon>
        <taxon>Dikarya</taxon>
        <taxon>Ascomycota</taxon>
        <taxon>Pezizomycotina</taxon>
        <taxon>Dothideomycetes</taxon>
        <taxon>Pleosporomycetidae</taxon>
        <taxon>Pleosporales</taxon>
        <taxon>Massarineae</taxon>
        <taxon>Didymosphaeriaceae</taxon>
        <taxon>Karstenula</taxon>
    </lineage>
</organism>
<evidence type="ECO:0000259" key="3">
    <source>
        <dbReference type="Pfam" id="PF13649"/>
    </source>
</evidence>
<dbReference type="InterPro" id="IPR029063">
    <property type="entry name" value="SAM-dependent_MTases_sf"/>
</dbReference>
<keyword evidence="5" id="KW-1185">Reference proteome</keyword>
<dbReference type="InterPro" id="IPR051052">
    <property type="entry name" value="Diverse_substrate_MTase"/>
</dbReference>
<dbReference type="SUPFAM" id="SSF53335">
    <property type="entry name" value="S-adenosyl-L-methionine-dependent methyltransferases"/>
    <property type="match status" value="1"/>
</dbReference>
<dbReference type="Pfam" id="PF13649">
    <property type="entry name" value="Methyltransf_25"/>
    <property type="match status" value="1"/>
</dbReference>
<accession>A0A9P4U9X8</accession>
<keyword evidence="2" id="KW-0808">Transferase</keyword>
<dbReference type="CDD" id="cd02440">
    <property type="entry name" value="AdoMet_MTases"/>
    <property type="match status" value="1"/>
</dbReference>
<dbReference type="InterPro" id="IPR041698">
    <property type="entry name" value="Methyltransf_25"/>
</dbReference>
<name>A0A9P4U9X8_9PLEO</name>
<keyword evidence="1" id="KW-0489">Methyltransferase</keyword>
<feature type="domain" description="Methyltransferase" evidence="3">
    <location>
        <begin position="60"/>
        <end position="161"/>
    </location>
</feature>
<protein>
    <recommendedName>
        <fullName evidence="3">Methyltransferase domain-containing protein</fullName>
    </recommendedName>
</protein>
<dbReference type="Gene3D" id="3.40.50.150">
    <property type="entry name" value="Vaccinia Virus protein VP39"/>
    <property type="match status" value="1"/>
</dbReference>
<proteinExistence type="predicted"/>
<reference evidence="4" key="1">
    <citation type="journal article" date="2020" name="Stud. Mycol.">
        <title>101 Dothideomycetes genomes: a test case for predicting lifestyles and emergence of pathogens.</title>
        <authorList>
            <person name="Haridas S."/>
            <person name="Albert R."/>
            <person name="Binder M."/>
            <person name="Bloem J."/>
            <person name="Labutti K."/>
            <person name="Salamov A."/>
            <person name="Andreopoulos B."/>
            <person name="Baker S."/>
            <person name="Barry K."/>
            <person name="Bills G."/>
            <person name="Bluhm B."/>
            <person name="Cannon C."/>
            <person name="Castanera R."/>
            <person name="Culley D."/>
            <person name="Daum C."/>
            <person name="Ezra D."/>
            <person name="Gonzalez J."/>
            <person name="Henrissat B."/>
            <person name="Kuo A."/>
            <person name="Liang C."/>
            <person name="Lipzen A."/>
            <person name="Lutzoni F."/>
            <person name="Magnuson J."/>
            <person name="Mondo S."/>
            <person name="Nolan M."/>
            <person name="Ohm R."/>
            <person name="Pangilinan J."/>
            <person name="Park H.-J."/>
            <person name="Ramirez L."/>
            <person name="Alfaro M."/>
            <person name="Sun H."/>
            <person name="Tritt A."/>
            <person name="Yoshinaga Y."/>
            <person name="Zwiers L.-H."/>
            <person name="Turgeon B."/>
            <person name="Goodwin S."/>
            <person name="Spatafora J."/>
            <person name="Crous P."/>
            <person name="Grigoriev I."/>
        </authorList>
    </citation>
    <scope>NUCLEOTIDE SEQUENCE</scope>
    <source>
        <strain evidence="4">CBS 690.94</strain>
    </source>
</reference>
<dbReference type="Proteomes" id="UP000799764">
    <property type="component" value="Unassembled WGS sequence"/>
</dbReference>
<dbReference type="OrthoDB" id="10027013at2759"/>
<evidence type="ECO:0000256" key="2">
    <source>
        <dbReference type="ARBA" id="ARBA00022679"/>
    </source>
</evidence>
<evidence type="ECO:0000313" key="5">
    <source>
        <dbReference type="Proteomes" id="UP000799764"/>
    </source>
</evidence>
<dbReference type="PANTHER" id="PTHR44942">
    <property type="entry name" value="METHYLTRANSF_11 DOMAIN-CONTAINING PROTEIN"/>
    <property type="match status" value="1"/>
</dbReference>
<gene>
    <name evidence="4" type="ORF">P171DRAFT_432016</name>
</gene>
<comment type="caution">
    <text evidence="4">The sequence shown here is derived from an EMBL/GenBank/DDBJ whole genome shotgun (WGS) entry which is preliminary data.</text>
</comment>
<dbReference type="PANTHER" id="PTHR44942:SF4">
    <property type="entry name" value="METHYLTRANSFERASE TYPE 11 DOMAIN-CONTAINING PROTEIN"/>
    <property type="match status" value="1"/>
</dbReference>
<evidence type="ECO:0000256" key="1">
    <source>
        <dbReference type="ARBA" id="ARBA00022603"/>
    </source>
</evidence>
<dbReference type="EMBL" id="MU001501">
    <property type="protein sequence ID" value="KAF2443914.1"/>
    <property type="molecule type" value="Genomic_DNA"/>
</dbReference>
<evidence type="ECO:0000313" key="4">
    <source>
        <dbReference type="EMBL" id="KAF2443914.1"/>
    </source>
</evidence>
<sequence length="346" mass="38157">MSDASSTSGTAYANLDWTQYIRYRPSYPPSLRKLIYRYHARHVPEDYTASASSTLWDSLLDVGSGIGISSMPFIGDFQSVHLLDPSPLNHEKAQTFLAEHVSDNNLKTKLEFTVGKAEEYASTRSVATDSGASLAICAATAHFIDPDMLIRAMYKLIRPGGRMAIYSYWLPVFPDLNPTFSVEFAKAVTKAMRLCIRDEATRNLFVDAATRLCAGTTVMDGIAVPEDLFGGVQRIQINPQAAVSLDTFREDPPVPCMPLESQVCQHEEQLVYVDGKDPEAEGWTMSVDLDFLHGMLRTILPAGIQLSEEQHEALYGDLDRAFASECSSGSARAMWGLDIILATKRG</sequence>
<dbReference type="GO" id="GO:0008168">
    <property type="term" value="F:methyltransferase activity"/>
    <property type="evidence" value="ECO:0007669"/>
    <property type="project" value="UniProtKB-KW"/>
</dbReference>
<dbReference type="GO" id="GO:0032259">
    <property type="term" value="P:methylation"/>
    <property type="evidence" value="ECO:0007669"/>
    <property type="project" value="UniProtKB-KW"/>
</dbReference>